<dbReference type="SMART" id="SM00885">
    <property type="entry name" value="D5_N"/>
    <property type="match status" value="1"/>
</dbReference>
<keyword evidence="1" id="KW-0547">Nucleotide-binding</keyword>
<sequence length="907" mass="99366">MLDIGKETTPMALPDDLIVAPHDYPGQPLLPDHFEYLAGSGISEAYLKATPLIRSVETQADLPDYFRERDDIIRPRGILFGWRTKDGSIEWQLRLDEPLTDPDTGRVKKYLMRADSGIRYGLILKRSGSKVLIVEGTKQGHAVAAAIDMNTSVIQIPGCTGWSRGGWQAPMELVQLTSNKQVHILLDADAAENFSVYTAGEKLASRLAPTAKSVKFMQCPGEGKSGIDDFLATLDDRQRRDTLETLIKNSKTRPAQTRPKPQLRVIDGEGNPDADNAEWMFSPGGKLRVDTVAKHLLTTETPVALGASGLAVYGGGVYEVSDAAIESMIGDLLLDQYDTGKVSNLSSRLRGLCHSRGLVLRDARAGAGETPLFDEPLLCVENGVVHLESGELLPHDPAYLMSSRFAVAYDPQATCPTFDAWLAEATRIKGRDQVDVLLDVTSQILDFTRLPEKSPFLFGPTRSGKSTFLELLVKLVGPGATSGMKMQDLESDQFAVADLYGKRINIDGDVSDEYVPSVSNLKRLTGRDPITANMKYGKRFTFVNQALPIFSGNTLPTVGERSRAFMARVVPVSFPHSKEGHEDETLPGRLEAELPGILNRLIEAWRARRARGKFLPPHRIVLTDFEQRVSSVHSFLHDACWLWQRGGEGWIPPRKGEEFKTIRAGYGMKLMTLYKLYETWAGATGHRGKLLQGNFKKQLLEIPGVVIGTGQDSKKDEFNVSPNLQAEWGELPAELRFASVAKTPPPPPLDDDEDDDDDDDGGNVDPHGGGTPPPPAPKPTPAAPAPAAKGKPKAKAAPAKVKPTPTIYYSSDASSSSAPTSDSAVDELLRVVGPDAKFRPFNIDSLIERAESEARAEGGEPAVEELRGKVTQLRAELEERLARTQASIWGTISRSDYRRQWDVTSHE</sequence>
<keyword evidence="3" id="KW-0067">ATP-binding</keyword>
<dbReference type="PANTHER" id="PTHR35372:SF2">
    <property type="entry name" value="SF3 HELICASE DOMAIN-CONTAINING PROTEIN"/>
    <property type="match status" value="1"/>
</dbReference>
<dbReference type="Proteomes" id="UP000284557">
    <property type="component" value="Unassembled WGS sequence"/>
</dbReference>
<dbReference type="NCBIfam" id="TIGR01613">
    <property type="entry name" value="primase_Cterm"/>
    <property type="match status" value="1"/>
</dbReference>
<dbReference type="PANTHER" id="PTHR35372">
    <property type="entry name" value="ATP BINDING PROTEIN-RELATED"/>
    <property type="match status" value="1"/>
</dbReference>
<comment type="caution">
    <text evidence="6">The sequence shown here is derived from an EMBL/GenBank/DDBJ whole genome shotgun (WGS) entry which is preliminary data.</text>
</comment>
<dbReference type="InterPro" id="IPR006500">
    <property type="entry name" value="Helicase_put_C_phage/plasmid"/>
</dbReference>
<dbReference type="GO" id="GO:0005524">
    <property type="term" value="F:ATP binding"/>
    <property type="evidence" value="ECO:0007669"/>
    <property type="project" value="UniProtKB-KW"/>
</dbReference>
<dbReference type="Pfam" id="PF08706">
    <property type="entry name" value="D5_N"/>
    <property type="match status" value="1"/>
</dbReference>
<dbReference type="InterPro" id="IPR024385">
    <property type="entry name" value="DUF3854"/>
</dbReference>
<feature type="region of interest" description="Disordered" evidence="4">
    <location>
        <begin position="740"/>
        <end position="822"/>
    </location>
</feature>
<dbReference type="InterPro" id="IPR014015">
    <property type="entry name" value="Helicase_SF3_DNA-vir"/>
</dbReference>
<dbReference type="Pfam" id="PF19263">
    <property type="entry name" value="DUF5906"/>
    <property type="match status" value="1"/>
</dbReference>
<feature type="domain" description="SF3 helicase" evidence="5">
    <location>
        <begin position="432"/>
        <end position="587"/>
    </location>
</feature>
<dbReference type="InterPro" id="IPR045455">
    <property type="entry name" value="NrS-1_pol-like_helicase"/>
</dbReference>
<keyword evidence="2" id="KW-0378">Hydrolase</keyword>
<accession>A0ABD7HHE1</accession>
<name>A0ABD7HHE1_9MYCO</name>
<gene>
    <name evidence="6" type="ORF">D2E76_24970</name>
</gene>
<dbReference type="InterPro" id="IPR027417">
    <property type="entry name" value="P-loop_NTPase"/>
</dbReference>
<feature type="compositionally biased region" description="Low complexity" evidence="4">
    <location>
        <begin position="785"/>
        <end position="822"/>
    </location>
</feature>
<feature type="compositionally biased region" description="Acidic residues" evidence="4">
    <location>
        <begin position="749"/>
        <end position="762"/>
    </location>
</feature>
<evidence type="ECO:0000313" key="6">
    <source>
        <dbReference type="EMBL" id="RIT29574.1"/>
    </source>
</evidence>
<dbReference type="PROSITE" id="PS51206">
    <property type="entry name" value="SF3_HELICASE_1"/>
    <property type="match status" value="1"/>
</dbReference>
<evidence type="ECO:0000256" key="2">
    <source>
        <dbReference type="ARBA" id="ARBA00022801"/>
    </source>
</evidence>
<evidence type="ECO:0000256" key="1">
    <source>
        <dbReference type="ARBA" id="ARBA00022741"/>
    </source>
</evidence>
<evidence type="ECO:0000259" key="5">
    <source>
        <dbReference type="PROSITE" id="PS51206"/>
    </source>
</evidence>
<evidence type="ECO:0000256" key="4">
    <source>
        <dbReference type="SAM" id="MobiDB-lite"/>
    </source>
</evidence>
<evidence type="ECO:0000313" key="7">
    <source>
        <dbReference type="Proteomes" id="UP000284557"/>
    </source>
</evidence>
<feature type="compositionally biased region" description="Pro residues" evidence="4">
    <location>
        <begin position="771"/>
        <end position="784"/>
    </location>
</feature>
<evidence type="ECO:0000256" key="3">
    <source>
        <dbReference type="ARBA" id="ARBA00022840"/>
    </source>
</evidence>
<dbReference type="InterPro" id="IPR014818">
    <property type="entry name" value="Phage/plasmid_primase_P4_C"/>
</dbReference>
<dbReference type="SUPFAM" id="SSF52540">
    <property type="entry name" value="P-loop containing nucleoside triphosphate hydrolases"/>
    <property type="match status" value="1"/>
</dbReference>
<proteinExistence type="predicted"/>
<protein>
    <submittedName>
        <fullName evidence="6">DUF3854 domain-containing protein</fullName>
    </submittedName>
</protein>
<dbReference type="Gene3D" id="3.40.50.300">
    <property type="entry name" value="P-loop containing nucleotide triphosphate hydrolases"/>
    <property type="match status" value="1"/>
</dbReference>
<dbReference type="InterPro" id="IPR051620">
    <property type="entry name" value="ORF904-like_C"/>
</dbReference>
<dbReference type="AlphaFoldDB" id="A0ABD7HHE1"/>
<dbReference type="EMBL" id="QXBN01000030">
    <property type="protein sequence ID" value="RIT29574.1"/>
    <property type="molecule type" value="Genomic_DNA"/>
</dbReference>
<dbReference type="Pfam" id="PF12965">
    <property type="entry name" value="DUF3854"/>
    <property type="match status" value="1"/>
</dbReference>
<organism evidence="6 7">
    <name type="scientific">Mycobacteroides abscessus</name>
    <dbReference type="NCBI Taxonomy" id="36809"/>
    <lineage>
        <taxon>Bacteria</taxon>
        <taxon>Bacillati</taxon>
        <taxon>Actinomycetota</taxon>
        <taxon>Actinomycetes</taxon>
        <taxon>Mycobacteriales</taxon>
        <taxon>Mycobacteriaceae</taxon>
        <taxon>Mycobacteroides</taxon>
    </lineage>
</organism>
<dbReference type="GO" id="GO:0016787">
    <property type="term" value="F:hydrolase activity"/>
    <property type="evidence" value="ECO:0007669"/>
    <property type="project" value="UniProtKB-KW"/>
</dbReference>
<reference evidence="6 7" key="1">
    <citation type="submission" date="2018-08" db="EMBL/GenBank/DDBJ databases">
        <title>Linezolid Resistance in Mycobacterium abscessus: MIC Distribution and Comprehensive Investigation of Resistance Mechanisms.</title>
        <authorList>
            <person name="Ye M."/>
            <person name="Xu L."/>
            <person name="Zou Y."/>
            <person name="Li B."/>
            <person name="Guo Q."/>
            <person name="Zhang Y."/>
            <person name="Zhan M."/>
            <person name="Xu B."/>
            <person name="Yu F."/>
            <person name="Zhang Z."/>
            <person name="Chu H."/>
        </authorList>
    </citation>
    <scope>NUCLEOTIDE SEQUENCE [LARGE SCALE GENOMIC DNA]</scope>
    <source>
        <strain evidence="6 7">G143</strain>
    </source>
</reference>